<evidence type="ECO:0000256" key="1">
    <source>
        <dbReference type="SAM" id="MobiDB-lite"/>
    </source>
</evidence>
<feature type="compositionally biased region" description="Basic and acidic residues" evidence="1">
    <location>
        <begin position="56"/>
        <end position="71"/>
    </location>
</feature>
<dbReference type="AlphaFoldDB" id="A0A024FXD0"/>
<feature type="compositionally biased region" description="Polar residues" evidence="1">
    <location>
        <begin position="31"/>
        <end position="40"/>
    </location>
</feature>
<dbReference type="InParanoid" id="A0A024FXD0"/>
<accession>A0A024FXD0</accession>
<dbReference type="EMBL" id="CAIX01002073">
    <property type="protein sequence ID" value="CCI11780.1"/>
    <property type="molecule type" value="Genomic_DNA"/>
</dbReference>
<comment type="caution">
    <text evidence="2">The sequence shown here is derived from an EMBL/GenBank/DDBJ whole genome shotgun (WGS) entry which is preliminary data.</text>
</comment>
<sequence length="134" mass="14789">MVSKAPPLALPKLATSNRARNYGGGDRRSKSVANPENGNRVQIIPVKARMPQEVATSKEKSERPTRVGEKGELMEIDSKNALHSLRPDKLVQADACIPHVWKIIQFCTNPDKLIRPALDHPITMNGATRVYGVK</sequence>
<organism evidence="2 3">
    <name type="scientific">Albugo candida</name>
    <dbReference type="NCBI Taxonomy" id="65357"/>
    <lineage>
        <taxon>Eukaryota</taxon>
        <taxon>Sar</taxon>
        <taxon>Stramenopiles</taxon>
        <taxon>Oomycota</taxon>
        <taxon>Peronosporomycetes</taxon>
        <taxon>Albuginales</taxon>
        <taxon>Albuginaceae</taxon>
        <taxon>Albugo</taxon>
    </lineage>
</organism>
<keyword evidence="3" id="KW-1185">Reference proteome</keyword>
<name>A0A024FXD0_9STRA</name>
<protein>
    <submittedName>
        <fullName evidence="2">Uncharacterized protein</fullName>
    </submittedName>
</protein>
<evidence type="ECO:0000313" key="2">
    <source>
        <dbReference type="EMBL" id="CCI11780.1"/>
    </source>
</evidence>
<evidence type="ECO:0000313" key="3">
    <source>
        <dbReference type="Proteomes" id="UP000053237"/>
    </source>
</evidence>
<dbReference type="Proteomes" id="UP000053237">
    <property type="component" value="Unassembled WGS sequence"/>
</dbReference>
<reference evidence="2 3" key="1">
    <citation type="submission" date="2012-05" db="EMBL/GenBank/DDBJ databases">
        <title>Recombination and specialization in a pathogen metapopulation.</title>
        <authorList>
            <person name="Gardiner A."/>
            <person name="Kemen E."/>
            <person name="Schultz-Larsen T."/>
            <person name="MacLean D."/>
            <person name="Van Oosterhout C."/>
            <person name="Jones J.D.G."/>
        </authorList>
    </citation>
    <scope>NUCLEOTIDE SEQUENCE [LARGE SCALE GENOMIC DNA]</scope>
    <source>
        <strain evidence="2 3">Ac Nc2</strain>
    </source>
</reference>
<proteinExistence type="predicted"/>
<feature type="region of interest" description="Disordered" evidence="1">
    <location>
        <begin position="1"/>
        <end position="71"/>
    </location>
</feature>
<gene>
    <name evidence="2" type="ORF">BN9_134720</name>
</gene>